<accession>A0A6J2S396</accession>
<evidence type="ECO:0000313" key="3">
    <source>
        <dbReference type="RefSeq" id="XP_029316085.1"/>
    </source>
</evidence>
<dbReference type="Proteomes" id="UP000504630">
    <property type="component" value="Chromosome 22"/>
</dbReference>
<evidence type="ECO:0000313" key="2">
    <source>
        <dbReference type="Proteomes" id="UP000504630"/>
    </source>
</evidence>
<gene>
    <name evidence="3" type="primary">LOC115027144</name>
</gene>
<keyword evidence="2" id="KW-1185">Reference proteome</keyword>
<name>A0A6J2S396_COTGO</name>
<feature type="region of interest" description="Disordered" evidence="1">
    <location>
        <begin position="1"/>
        <end position="79"/>
    </location>
</feature>
<dbReference type="KEGG" id="cgob:115027144"/>
<sequence length="329" mass="38877">MGRPKSSRTPLSAAEKQRRYRARRDADVQRRQEYLVNEKEKWRKDVETGKKKTQKDKSEREQRVHRKKWREAHKRSNARKEALERLNGAKLNLELQKVNDQLRKAEQRAEKYKNHLQRLKNNNPSPRTKVNKLIGNLSGTSLRRTLLFHRAVAEEVRNKYVHSKRESDRQVIAGIVTSKIIMKYRLQRLVQEVLGFSRRRTKCATENVCRYQKNKCFTFVATDDQTEGPIHNTPEEVQWHSQEVVGKWCALVYDNIIYPGIITEVNETHCQVKCLHKVGSNRFYWPLRDDLHWYPLQDVLSLIPPPENVTSRHMAIAREVWNTLACHGK</sequence>
<proteinExistence type="predicted"/>
<organism evidence="2 3">
    <name type="scientific">Cottoperca gobio</name>
    <name type="common">Frogmouth</name>
    <name type="synonym">Aphritis gobio</name>
    <dbReference type="NCBI Taxonomy" id="56716"/>
    <lineage>
        <taxon>Eukaryota</taxon>
        <taxon>Metazoa</taxon>
        <taxon>Chordata</taxon>
        <taxon>Craniata</taxon>
        <taxon>Vertebrata</taxon>
        <taxon>Euteleostomi</taxon>
        <taxon>Actinopterygii</taxon>
        <taxon>Neopterygii</taxon>
        <taxon>Teleostei</taxon>
        <taxon>Neoteleostei</taxon>
        <taxon>Acanthomorphata</taxon>
        <taxon>Eupercaria</taxon>
        <taxon>Perciformes</taxon>
        <taxon>Notothenioidei</taxon>
        <taxon>Bovichtidae</taxon>
        <taxon>Cottoperca</taxon>
    </lineage>
</organism>
<dbReference type="GeneID" id="115027144"/>
<reference evidence="3" key="1">
    <citation type="submission" date="2025-08" db="UniProtKB">
        <authorList>
            <consortium name="RefSeq"/>
        </authorList>
    </citation>
    <scope>IDENTIFICATION</scope>
</reference>
<dbReference type="AlphaFoldDB" id="A0A6J2S396"/>
<dbReference type="InParanoid" id="A0A6J2S396"/>
<feature type="compositionally biased region" description="Basic and acidic residues" evidence="1">
    <location>
        <begin position="23"/>
        <end position="62"/>
    </location>
</feature>
<dbReference type="OrthoDB" id="8963817at2759"/>
<evidence type="ECO:0000256" key="1">
    <source>
        <dbReference type="SAM" id="MobiDB-lite"/>
    </source>
</evidence>
<dbReference type="RefSeq" id="XP_029316085.1">
    <property type="nucleotide sequence ID" value="XM_029460225.1"/>
</dbReference>
<protein>
    <submittedName>
        <fullName evidence="3">Uncharacterized protein LOC115027144</fullName>
    </submittedName>
</protein>
<feature type="compositionally biased region" description="Basic residues" evidence="1">
    <location>
        <begin position="63"/>
        <end position="77"/>
    </location>
</feature>